<evidence type="ECO:0000256" key="6">
    <source>
        <dbReference type="SAM" id="MobiDB-lite"/>
    </source>
</evidence>
<dbReference type="OrthoDB" id="444631at2759"/>
<gene>
    <name evidence="9" type="ORF">Moror_2431</name>
</gene>
<sequence>MPLNASDPLVQIGITSVVCTVPAIGTTIFRLYIRRGRYWADDVWALISALSQFIMFSGSFIHITQSSPRRWMIAAYYMMASAFYAVVWFARLSIVFSIIRIHPSPTIRRMLFYVAGIFFLITVVLISQLYWVCEPQPGWKDEASPQCKLPDQVVILQLVTDIFADTILVAVPVRLIMTLSDKKLRRRLLVIFSTCLITTAVSLVHAAFIFVGAGHQEVMAAIAEDCVSLIVCNVPVVATVMIRKFSSDDRNPARKSRITNNKTLSLKFATLNGRAQADTAASTAQQTTTFGTGTGWFRWDRELPETESSEPNTSTVLSSVELTEATQQSGPTDTLDIRKPDSEPQDLYPPQPHSRDQDTKKVYWLQDDS</sequence>
<dbReference type="InterPro" id="IPR049326">
    <property type="entry name" value="Rhodopsin_dom_fungi"/>
</dbReference>
<dbReference type="AlphaFoldDB" id="V2Y2C0"/>
<dbReference type="Proteomes" id="UP000017559">
    <property type="component" value="Unassembled WGS sequence"/>
</dbReference>
<feature type="transmembrane region" description="Helical" evidence="7">
    <location>
        <begin position="12"/>
        <end position="31"/>
    </location>
</feature>
<comment type="similarity">
    <text evidence="5">Belongs to the SAT4 family.</text>
</comment>
<name>V2Y2C0_MONRO</name>
<feature type="transmembrane region" description="Helical" evidence="7">
    <location>
        <begin position="152"/>
        <end position="176"/>
    </location>
</feature>
<dbReference type="Pfam" id="PF20684">
    <property type="entry name" value="Fung_rhodopsin"/>
    <property type="match status" value="1"/>
</dbReference>
<comment type="subcellular location">
    <subcellularLocation>
        <location evidence="1">Membrane</location>
        <topology evidence="1">Multi-pass membrane protein</topology>
    </subcellularLocation>
</comment>
<feature type="transmembrane region" description="Helical" evidence="7">
    <location>
        <begin position="111"/>
        <end position="132"/>
    </location>
</feature>
<feature type="transmembrane region" description="Helical" evidence="7">
    <location>
        <begin position="218"/>
        <end position="242"/>
    </location>
</feature>
<evidence type="ECO:0000259" key="8">
    <source>
        <dbReference type="Pfam" id="PF20684"/>
    </source>
</evidence>
<dbReference type="PANTHER" id="PTHR33048:SF47">
    <property type="entry name" value="INTEGRAL MEMBRANE PROTEIN-RELATED"/>
    <property type="match status" value="1"/>
</dbReference>
<keyword evidence="4 7" id="KW-0472">Membrane</keyword>
<keyword evidence="10" id="KW-1185">Reference proteome</keyword>
<organism evidence="9 10">
    <name type="scientific">Moniliophthora roreri (strain MCA 2997)</name>
    <name type="common">Cocoa frosty pod rot fungus</name>
    <name type="synonym">Crinipellis roreri</name>
    <dbReference type="NCBI Taxonomy" id="1381753"/>
    <lineage>
        <taxon>Eukaryota</taxon>
        <taxon>Fungi</taxon>
        <taxon>Dikarya</taxon>
        <taxon>Basidiomycota</taxon>
        <taxon>Agaricomycotina</taxon>
        <taxon>Agaricomycetes</taxon>
        <taxon>Agaricomycetidae</taxon>
        <taxon>Agaricales</taxon>
        <taxon>Marasmiineae</taxon>
        <taxon>Marasmiaceae</taxon>
        <taxon>Moniliophthora</taxon>
    </lineage>
</organism>
<keyword evidence="2 7" id="KW-0812">Transmembrane</keyword>
<evidence type="ECO:0000256" key="2">
    <source>
        <dbReference type="ARBA" id="ARBA00022692"/>
    </source>
</evidence>
<protein>
    <recommendedName>
        <fullName evidence="8">Rhodopsin domain-containing protein</fullName>
    </recommendedName>
</protein>
<evidence type="ECO:0000256" key="7">
    <source>
        <dbReference type="SAM" id="Phobius"/>
    </source>
</evidence>
<feature type="domain" description="Rhodopsin" evidence="8">
    <location>
        <begin position="30"/>
        <end position="239"/>
    </location>
</feature>
<feature type="transmembrane region" description="Helical" evidence="7">
    <location>
        <begin position="188"/>
        <end position="212"/>
    </location>
</feature>
<dbReference type="KEGG" id="mrr:Moror_2431"/>
<evidence type="ECO:0000256" key="4">
    <source>
        <dbReference type="ARBA" id="ARBA00023136"/>
    </source>
</evidence>
<evidence type="ECO:0000256" key="5">
    <source>
        <dbReference type="ARBA" id="ARBA00038359"/>
    </source>
</evidence>
<dbReference type="PANTHER" id="PTHR33048">
    <property type="entry name" value="PTH11-LIKE INTEGRAL MEMBRANE PROTEIN (AFU_ORTHOLOGUE AFUA_5G11245)"/>
    <property type="match status" value="1"/>
</dbReference>
<dbReference type="InterPro" id="IPR052337">
    <property type="entry name" value="SAT4-like"/>
</dbReference>
<dbReference type="EMBL" id="AWSO01001020">
    <property type="protein sequence ID" value="ESK85789.1"/>
    <property type="molecule type" value="Genomic_DNA"/>
</dbReference>
<comment type="caution">
    <text evidence="9">The sequence shown here is derived from an EMBL/GenBank/DDBJ whole genome shotgun (WGS) entry which is preliminary data.</text>
</comment>
<dbReference type="HOGENOM" id="CLU_052841_0_0_1"/>
<evidence type="ECO:0000256" key="1">
    <source>
        <dbReference type="ARBA" id="ARBA00004141"/>
    </source>
</evidence>
<feature type="compositionally biased region" description="Polar residues" evidence="6">
    <location>
        <begin position="309"/>
        <end position="332"/>
    </location>
</feature>
<evidence type="ECO:0000313" key="10">
    <source>
        <dbReference type="Proteomes" id="UP000017559"/>
    </source>
</evidence>
<feature type="transmembrane region" description="Helical" evidence="7">
    <location>
        <begin position="43"/>
        <end position="63"/>
    </location>
</feature>
<dbReference type="GO" id="GO:0016020">
    <property type="term" value="C:membrane"/>
    <property type="evidence" value="ECO:0007669"/>
    <property type="project" value="UniProtKB-SubCell"/>
</dbReference>
<evidence type="ECO:0000256" key="3">
    <source>
        <dbReference type="ARBA" id="ARBA00022989"/>
    </source>
</evidence>
<accession>V2Y2C0</accession>
<reference evidence="9 10" key="1">
    <citation type="journal article" date="2014" name="BMC Genomics">
        <title>Genome and secretome analysis of the hemibiotrophic fungal pathogen, Moniliophthora roreri, which causes frosty pod rot disease of cacao: mechanisms of the biotrophic and necrotrophic phases.</title>
        <authorList>
            <person name="Meinhardt L.W."/>
            <person name="Costa G.G.L."/>
            <person name="Thomazella D.P.T."/>
            <person name="Teixeira P.J.P.L."/>
            <person name="Carazzolle M.F."/>
            <person name="Schuster S.C."/>
            <person name="Carlson J.E."/>
            <person name="Guiltinan M.J."/>
            <person name="Mieczkowski P."/>
            <person name="Farmer A."/>
            <person name="Ramaraj T."/>
            <person name="Crozier J."/>
            <person name="Davis R.E."/>
            <person name="Shao J."/>
            <person name="Melnick R.L."/>
            <person name="Pereira G.A.G."/>
            <person name="Bailey B.A."/>
        </authorList>
    </citation>
    <scope>NUCLEOTIDE SEQUENCE [LARGE SCALE GENOMIC DNA]</scope>
    <source>
        <strain evidence="9 10">MCA 2997</strain>
    </source>
</reference>
<evidence type="ECO:0000313" key="9">
    <source>
        <dbReference type="EMBL" id="ESK85789.1"/>
    </source>
</evidence>
<proteinExistence type="inferred from homology"/>
<feature type="region of interest" description="Disordered" evidence="6">
    <location>
        <begin position="304"/>
        <end position="369"/>
    </location>
</feature>
<keyword evidence="3 7" id="KW-1133">Transmembrane helix</keyword>
<feature type="transmembrane region" description="Helical" evidence="7">
    <location>
        <begin position="75"/>
        <end position="99"/>
    </location>
</feature>